<dbReference type="SMART" id="SM00827">
    <property type="entry name" value="PKS_AT"/>
    <property type="match status" value="1"/>
</dbReference>
<keyword evidence="9" id="KW-0443">Lipid metabolism</keyword>
<evidence type="ECO:0000256" key="6">
    <source>
        <dbReference type="ARBA" id="ARBA00022832"/>
    </source>
</evidence>
<dbReference type="Gene3D" id="3.40.366.10">
    <property type="entry name" value="Malonyl-Coenzyme A Acyl Carrier Protein, domain 2"/>
    <property type="match status" value="2"/>
</dbReference>
<feature type="domain" description="Ketosynthase family 3 (KS3)" evidence="22">
    <location>
        <begin position="1434"/>
        <end position="1861"/>
    </location>
</feature>
<dbReference type="EMBL" id="QKUF01000013">
    <property type="protein sequence ID" value="PZW27158.1"/>
    <property type="molecule type" value="Genomic_DNA"/>
</dbReference>
<dbReference type="InterPro" id="IPR006162">
    <property type="entry name" value="Ppantetheine_attach_site"/>
</dbReference>
<dbReference type="GO" id="GO:0016491">
    <property type="term" value="F:oxidoreductase activity"/>
    <property type="evidence" value="ECO:0007669"/>
    <property type="project" value="UniProtKB-KW"/>
</dbReference>
<gene>
    <name evidence="23" type="ORF">EI42_03721</name>
</gene>
<dbReference type="InterPro" id="IPR036736">
    <property type="entry name" value="ACP-like_sf"/>
</dbReference>
<evidence type="ECO:0000256" key="15">
    <source>
        <dbReference type="ARBA" id="ARBA00058455"/>
    </source>
</evidence>
<evidence type="ECO:0000256" key="17">
    <source>
        <dbReference type="ARBA" id="ARBA00073623"/>
    </source>
</evidence>
<dbReference type="InterPro" id="IPR014031">
    <property type="entry name" value="Ketoacyl_synth_C"/>
</dbReference>
<dbReference type="SMART" id="SM00825">
    <property type="entry name" value="PKS_KS"/>
    <property type="match status" value="2"/>
</dbReference>
<dbReference type="Gene3D" id="1.10.1200.10">
    <property type="entry name" value="ACP-like"/>
    <property type="match status" value="1"/>
</dbReference>
<feature type="domain" description="Carrier" evidence="21">
    <location>
        <begin position="1335"/>
        <end position="1410"/>
    </location>
</feature>
<dbReference type="Gene3D" id="3.40.50.720">
    <property type="entry name" value="NAD(P)-binding Rossmann-like Domain"/>
    <property type="match status" value="2"/>
</dbReference>
<dbReference type="FunFam" id="3.40.47.10:FF:000042">
    <property type="entry name" value="Polyketide synthase Pks13"/>
    <property type="match status" value="2"/>
</dbReference>
<evidence type="ECO:0000256" key="5">
    <source>
        <dbReference type="ARBA" id="ARBA00022679"/>
    </source>
</evidence>
<dbReference type="InterPro" id="IPR014043">
    <property type="entry name" value="Acyl_transferase_dom"/>
</dbReference>
<dbReference type="SMART" id="SM00822">
    <property type="entry name" value="PKS_KR"/>
    <property type="match status" value="2"/>
</dbReference>
<dbReference type="Pfam" id="PF00109">
    <property type="entry name" value="ketoacyl-synt"/>
    <property type="match status" value="2"/>
</dbReference>
<dbReference type="Gene3D" id="3.40.50.1820">
    <property type="entry name" value="alpha/beta hydrolase"/>
    <property type="match status" value="1"/>
</dbReference>
<keyword evidence="7" id="KW-0521">NADP</keyword>
<dbReference type="GO" id="GO:0006633">
    <property type="term" value="P:fatty acid biosynthetic process"/>
    <property type="evidence" value="ECO:0007669"/>
    <property type="project" value="TreeGrafter"/>
</dbReference>
<dbReference type="Pfam" id="PF21394">
    <property type="entry name" value="Beta-ketacyl_N"/>
    <property type="match status" value="2"/>
</dbReference>
<evidence type="ECO:0000256" key="19">
    <source>
        <dbReference type="ARBA" id="ARBA00078169"/>
    </source>
</evidence>
<feature type="domain" description="Carrier" evidence="21">
    <location>
        <begin position="2877"/>
        <end position="2952"/>
    </location>
</feature>
<dbReference type="GO" id="GO:0031177">
    <property type="term" value="F:phosphopantetheine binding"/>
    <property type="evidence" value="ECO:0007669"/>
    <property type="project" value="InterPro"/>
</dbReference>
<dbReference type="SUPFAM" id="SSF51735">
    <property type="entry name" value="NAD(P)-binding Rossmann-fold domains"/>
    <property type="match status" value="4"/>
</dbReference>
<dbReference type="SUPFAM" id="SSF53901">
    <property type="entry name" value="Thiolase-like"/>
    <property type="match status" value="2"/>
</dbReference>
<dbReference type="InterPro" id="IPR014030">
    <property type="entry name" value="Ketoacyl_synth_N"/>
</dbReference>
<accession>A0A326U3Y9</accession>
<evidence type="ECO:0000256" key="8">
    <source>
        <dbReference type="ARBA" id="ARBA00023002"/>
    </source>
</evidence>
<dbReference type="InterPro" id="IPR020806">
    <property type="entry name" value="PKS_PP-bd"/>
</dbReference>
<evidence type="ECO:0000313" key="24">
    <source>
        <dbReference type="Proteomes" id="UP000248806"/>
    </source>
</evidence>
<comment type="catalytic activity">
    <reaction evidence="14">
        <text>icosanoyl-[(phenol)carboxyphthiodiolenone synthase] + 2 (S)-methylmalonyl-CoA + 3 malonyl-CoA + 5 NADPH + 10 H(+) = C32-carboxyphthiodiolenone-[(phenol)carboxyphthiodiolenone synthase] + 5 CO2 + 5 NADP(+) + 5 CoA + 2 H2O</text>
        <dbReference type="Rhea" id="RHEA:57748"/>
        <dbReference type="Rhea" id="RHEA-COMP:14985"/>
        <dbReference type="Rhea" id="RHEA-COMP:14986"/>
        <dbReference type="ChEBI" id="CHEBI:15377"/>
        <dbReference type="ChEBI" id="CHEBI:15378"/>
        <dbReference type="ChEBI" id="CHEBI:16526"/>
        <dbReference type="ChEBI" id="CHEBI:57287"/>
        <dbReference type="ChEBI" id="CHEBI:57327"/>
        <dbReference type="ChEBI" id="CHEBI:57384"/>
        <dbReference type="ChEBI" id="CHEBI:57783"/>
        <dbReference type="ChEBI" id="CHEBI:58349"/>
        <dbReference type="ChEBI" id="CHEBI:87848"/>
        <dbReference type="ChEBI" id="CHEBI:142236"/>
        <dbReference type="EC" id="2.3.1.292"/>
    </reaction>
</comment>
<dbReference type="InterPro" id="IPR029058">
    <property type="entry name" value="AB_hydrolase_fold"/>
</dbReference>
<comment type="function">
    <text evidence="15">Part of the PpsABCDE complex involved in the biosynthesis of the lipid core common to phthiocerols and phenolphthiocerols by successive additions of malonyl-CoA or methylmalonyl-CoA extender units. PpsA can accept as substrate the activated forms of either icosanoyl (C20), docosanoyl (C22) or lignoceroyl (C24) groups from FadD26, or a (4-hydroxyphenyl)-C17 or (4-hydroxyphenyl)-C19 fatty acyl from FadD29. PpsA initiates the biosynthesis and extends its substrate using a malonyl-CoA extender unit. The PpsB and PpsC proteins add the second and third malonyl-CoA extender units. PpsD adds an (R)-methylmalonyl unit and PpsE adds a second (R)-methylmalonyl unit. The incorporation of the methylmalonyl units results in formation of two branched methyl groups in the elongated product.</text>
</comment>
<comment type="cofactor">
    <cofactor evidence="2">
        <name>pantetheine 4'-phosphate</name>
        <dbReference type="ChEBI" id="CHEBI:47942"/>
    </cofactor>
</comment>
<dbReference type="InterPro" id="IPR020841">
    <property type="entry name" value="PKS_Beta-ketoAc_synthase_dom"/>
</dbReference>
<dbReference type="FunFam" id="1.10.1200.10:FF:000005">
    <property type="entry name" value="Nonribosomal peptide synthetase 1"/>
    <property type="match status" value="2"/>
</dbReference>
<dbReference type="InterPro" id="IPR057326">
    <property type="entry name" value="KR_dom"/>
</dbReference>
<dbReference type="SMART" id="SM00823">
    <property type="entry name" value="PKS_PP"/>
    <property type="match status" value="2"/>
</dbReference>
<dbReference type="GO" id="GO:0034081">
    <property type="term" value="C:polyketide synthase complex"/>
    <property type="evidence" value="ECO:0007669"/>
    <property type="project" value="UniProtKB-ARBA"/>
</dbReference>
<keyword evidence="4" id="KW-0597">Phosphoprotein</keyword>
<evidence type="ECO:0000256" key="7">
    <source>
        <dbReference type="ARBA" id="ARBA00022857"/>
    </source>
</evidence>
<dbReference type="InterPro" id="IPR001227">
    <property type="entry name" value="Ac_transferase_dom_sf"/>
</dbReference>
<comment type="catalytic activity">
    <reaction evidence="11">
        <text>17-(4-hydroxyphenyl)heptadecanoyl-[(phenol)carboxyphthiodiolenone synthase] + 2 (S)-methylmalonyl-CoA + 3 malonyl-CoA + 5 NADPH + 10 H(+) = C35-(phenol)carboxyphthiodiolenone-[(phenol)carboxyphthiodiolenone synthase] + 5 CO2 + 5 NADP(+) + 5 CoA + 2 H2O</text>
        <dbReference type="Rhea" id="RHEA:57756"/>
        <dbReference type="Rhea" id="RHEA-COMP:14272"/>
        <dbReference type="Rhea" id="RHEA-COMP:14989"/>
        <dbReference type="ChEBI" id="CHEBI:15377"/>
        <dbReference type="ChEBI" id="CHEBI:15378"/>
        <dbReference type="ChEBI" id="CHEBI:16526"/>
        <dbReference type="ChEBI" id="CHEBI:57287"/>
        <dbReference type="ChEBI" id="CHEBI:57327"/>
        <dbReference type="ChEBI" id="CHEBI:57384"/>
        <dbReference type="ChEBI" id="CHEBI:57783"/>
        <dbReference type="ChEBI" id="CHEBI:58349"/>
        <dbReference type="ChEBI" id="CHEBI:133300"/>
        <dbReference type="ChEBI" id="CHEBI:142259"/>
        <dbReference type="EC" id="2.3.1.292"/>
    </reaction>
</comment>
<dbReference type="Pfam" id="PF22621">
    <property type="entry name" value="CurL-like_PKS_C"/>
    <property type="match status" value="2"/>
</dbReference>
<name>A0A326U3Y9_THEHA</name>
<comment type="caution">
    <text evidence="23">The sequence shown here is derived from an EMBL/GenBank/DDBJ whole genome shotgun (WGS) entry which is preliminary data.</text>
</comment>
<protein>
    <recommendedName>
        <fullName evidence="17">Phenolphthiocerol/phthiocerol polyketide synthase subunit E</fullName>
        <ecNumber evidence="16">2.3.1.292</ecNumber>
    </recommendedName>
    <alternativeName>
        <fullName evidence="19">(Phenol)carboxyphthiodiolenone synthase subunit E</fullName>
    </alternativeName>
    <alternativeName>
        <fullName evidence="20">Beta-ketoacyl-acyl-carrier-protein synthase I</fullName>
    </alternativeName>
    <alternativeName>
        <fullName evidence="18">Phthiocerol synthesis polyketide synthase type I PpsE</fullName>
    </alternativeName>
</protein>
<dbReference type="PROSITE" id="PS00012">
    <property type="entry name" value="PHOSPHOPANTETHEINE"/>
    <property type="match status" value="2"/>
</dbReference>
<reference evidence="23 24" key="1">
    <citation type="submission" date="2018-06" db="EMBL/GenBank/DDBJ databases">
        <title>Genomic Encyclopedia of Archaeal and Bacterial Type Strains, Phase II (KMG-II): from individual species to whole genera.</title>
        <authorList>
            <person name="Goeker M."/>
        </authorList>
    </citation>
    <scope>NUCLEOTIDE SEQUENCE [LARGE SCALE GENOMIC DNA]</scope>
    <source>
        <strain evidence="23 24">ATCC BAA-1881</strain>
    </source>
</reference>
<keyword evidence="24" id="KW-1185">Reference proteome</keyword>
<keyword evidence="5 23" id="KW-0808">Transferase</keyword>
<evidence type="ECO:0000256" key="10">
    <source>
        <dbReference type="ARBA" id="ARBA00023268"/>
    </source>
</evidence>
<dbReference type="CDD" id="cd08953">
    <property type="entry name" value="KR_2_SDR_x"/>
    <property type="match status" value="2"/>
</dbReference>
<dbReference type="Gene3D" id="3.40.47.10">
    <property type="match status" value="2"/>
</dbReference>
<dbReference type="OrthoDB" id="139272at2"/>
<dbReference type="InterPro" id="IPR016039">
    <property type="entry name" value="Thiolase-like"/>
</dbReference>
<evidence type="ECO:0000259" key="22">
    <source>
        <dbReference type="PROSITE" id="PS52004"/>
    </source>
</evidence>
<dbReference type="InterPro" id="IPR016035">
    <property type="entry name" value="Acyl_Trfase/lysoPLipase"/>
</dbReference>
<evidence type="ECO:0000256" key="16">
    <source>
        <dbReference type="ARBA" id="ARBA00066974"/>
    </source>
</evidence>
<evidence type="ECO:0000256" key="1">
    <source>
        <dbReference type="ARBA" id="ARBA00001937"/>
    </source>
</evidence>
<dbReference type="Gene3D" id="3.30.70.3290">
    <property type="match status" value="2"/>
</dbReference>
<dbReference type="SUPFAM" id="SSF47336">
    <property type="entry name" value="ACP-like"/>
    <property type="match status" value="2"/>
</dbReference>
<dbReference type="Proteomes" id="UP000248806">
    <property type="component" value="Unassembled WGS sequence"/>
</dbReference>
<evidence type="ECO:0000256" key="18">
    <source>
        <dbReference type="ARBA" id="ARBA00075053"/>
    </source>
</evidence>
<feature type="domain" description="Ketosynthase family 3 (KS3)" evidence="22">
    <location>
        <begin position="12"/>
        <end position="439"/>
    </location>
</feature>
<evidence type="ECO:0000256" key="12">
    <source>
        <dbReference type="ARBA" id="ARBA00051971"/>
    </source>
</evidence>
<evidence type="ECO:0000256" key="13">
    <source>
        <dbReference type="ARBA" id="ARBA00052119"/>
    </source>
</evidence>
<dbReference type="InterPro" id="IPR016036">
    <property type="entry name" value="Malonyl_transacylase_ACP-bd"/>
</dbReference>
<comment type="cofactor">
    <cofactor evidence="1">
        <name>NADP(+)</name>
        <dbReference type="ChEBI" id="CHEBI:58349"/>
    </cofactor>
</comment>
<dbReference type="InterPro" id="IPR009081">
    <property type="entry name" value="PP-bd_ACP"/>
</dbReference>
<keyword evidence="3" id="KW-0596">Phosphopantetheine</keyword>
<evidence type="ECO:0000256" key="2">
    <source>
        <dbReference type="ARBA" id="ARBA00001957"/>
    </source>
</evidence>
<dbReference type="InterPro" id="IPR036291">
    <property type="entry name" value="NAD(P)-bd_dom_sf"/>
</dbReference>
<dbReference type="CDD" id="cd00833">
    <property type="entry name" value="PKS"/>
    <property type="match status" value="2"/>
</dbReference>
<evidence type="ECO:0000256" key="4">
    <source>
        <dbReference type="ARBA" id="ARBA00022553"/>
    </source>
</evidence>
<dbReference type="SUPFAM" id="SSF55048">
    <property type="entry name" value="Probable ACP-binding domain of malonyl-CoA ACP transacylase"/>
    <property type="match status" value="1"/>
</dbReference>
<dbReference type="GO" id="GO:0004312">
    <property type="term" value="F:fatty acid synthase activity"/>
    <property type="evidence" value="ECO:0007669"/>
    <property type="project" value="TreeGrafter"/>
</dbReference>
<dbReference type="PROSITE" id="PS52004">
    <property type="entry name" value="KS3_2"/>
    <property type="match status" value="2"/>
</dbReference>
<proteinExistence type="predicted"/>
<evidence type="ECO:0000256" key="9">
    <source>
        <dbReference type="ARBA" id="ARBA00023098"/>
    </source>
</evidence>
<dbReference type="InterPro" id="IPR013968">
    <property type="entry name" value="PKS_KR"/>
</dbReference>
<evidence type="ECO:0000256" key="20">
    <source>
        <dbReference type="ARBA" id="ARBA00084020"/>
    </source>
</evidence>
<evidence type="ECO:0000256" key="11">
    <source>
        <dbReference type="ARBA" id="ARBA00050973"/>
    </source>
</evidence>
<dbReference type="SUPFAM" id="SSF52151">
    <property type="entry name" value="FabD/lysophospholipase-like"/>
    <property type="match status" value="2"/>
</dbReference>
<comment type="catalytic activity">
    <reaction evidence="13">
        <text>docosanoyl-[(phenol)carboxyphthiodiolenone synthase] + 2 (S)-methylmalonyl-CoA + 3 malonyl-CoA + 5 NADPH + 10 H(+) = C34-carboxyphthiodiolenone-[(phenol)carboxyphthiodiolenone synthase] + 5 CO2 + 5 NADP(+) + 5 CoA + 2 H2O</text>
        <dbReference type="Rhea" id="RHEA:57752"/>
        <dbReference type="Rhea" id="RHEA-COMP:14987"/>
        <dbReference type="Rhea" id="RHEA-COMP:14988"/>
        <dbReference type="ChEBI" id="CHEBI:15377"/>
        <dbReference type="ChEBI" id="CHEBI:15378"/>
        <dbReference type="ChEBI" id="CHEBI:16526"/>
        <dbReference type="ChEBI" id="CHEBI:57287"/>
        <dbReference type="ChEBI" id="CHEBI:57327"/>
        <dbReference type="ChEBI" id="CHEBI:57384"/>
        <dbReference type="ChEBI" id="CHEBI:57783"/>
        <dbReference type="ChEBI" id="CHEBI:58349"/>
        <dbReference type="ChEBI" id="CHEBI:142237"/>
        <dbReference type="ChEBI" id="CHEBI:142238"/>
        <dbReference type="EC" id="2.3.1.292"/>
    </reaction>
</comment>
<dbReference type="InterPro" id="IPR049490">
    <property type="entry name" value="C883_1060-like_KR_N"/>
</dbReference>
<comment type="catalytic activity">
    <reaction evidence="12">
        <text>19-(4-hydroxyphenyl)nonadecanoyl-[(phenol)carboxyphthiodiolenone synthase] + 2 (S)-methylmalonyl-CoA + 3 malonyl-CoA + 5 NADPH + 10 H(+) = C37-(phenol)carboxyphthiodiolenone-[(phenol)carboxyphthiodiolenone synthase] + 5 CO2 + 5 NADP(+) + 5 CoA + 2 H2O</text>
        <dbReference type="Rhea" id="RHEA:57760"/>
        <dbReference type="Rhea" id="RHEA-COMP:14273"/>
        <dbReference type="Rhea" id="RHEA-COMP:14990"/>
        <dbReference type="ChEBI" id="CHEBI:15377"/>
        <dbReference type="ChEBI" id="CHEBI:15378"/>
        <dbReference type="ChEBI" id="CHEBI:16526"/>
        <dbReference type="ChEBI" id="CHEBI:57287"/>
        <dbReference type="ChEBI" id="CHEBI:57327"/>
        <dbReference type="ChEBI" id="CHEBI:57384"/>
        <dbReference type="ChEBI" id="CHEBI:57783"/>
        <dbReference type="ChEBI" id="CHEBI:58349"/>
        <dbReference type="ChEBI" id="CHEBI:133301"/>
        <dbReference type="ChEBI" id="CHEBI:142260"/>
        <dbReference type="EC" id="2.3.1.292"/>
    </reaction>
</comment>
<keyword evidence="10" id="KW-0511">Multifunctional enzyme</keyword>
<evidence type="ECO:0000256" key="14">
    <source>
        <dbReference type="ARBA" id="ARBA00052745"/>
    </source>
</evidence>
<dbReference type="PANTHER" id="PTHR43775">
    <property type="entry name" value="FATTY ACID SYNTHASE"/>
    <property type="match status" value="1"/>
</dbReference>
<dbReference type="Pfam" id="PF00550">
    <property type="entry name" value="PP-binding"/>
    <property type="match status" value="2"/>
</dbReference>
<organism evidence="23 24">
    <name type="scientific">Thermosporothrix hazakensis</name>
    <dbReference type="NCBI Taxonomy" id="644383"/>
    <lineage>
        <taxon>Bacteria</taxon>
        <taxon>Bacillati</taxon>
        <taxon>Chloroflexota</taxon>
        <taxon>Ktedonobacteria</taxon>
        <taxon>Ktedonobacterales</taxon>
        <taxon>Thermosporotrichaceae</taxon>
        <taxon>Thermosporothrix</taxon>
    </lineage>
</organism>
<dbReference type="PROSITE" id="PS50075">
    <property type="entry name" value="CARRIER"/>
    <property type="match status" value="2"/>
</dbReference>
<dbReference type="Pfam" id="PF02801">
    <property type="entry name" value="Ketoacyl-synt_C"/>
    <property type="match status" value="2"/>
</dbReference>
<keyword evidence="6" id="KW-0276">Fatty acid metabolism</keyword>
<dbReference type="RefSeq" id="WP_111324074.1">
    <property type="nucleotide sequence ID" value="NZ_BIFX01000002.1"/>
</dbReference>
<evidence type="ECO:0000259" key="21">
    <source>
        <dbReference type="PROSITE" id="PS50075"/>
    </source>
</evidence>
<dbReference type="InterPro" id="IPR050091">
    <property type="entry name" value="PKS_NRPS_Biosynth_Enz"/>
</dbReference>
<dbReference type="EC" id="2.3.1.292" evidence="16"/>
<evidence type="ECO:0000313" key="23">
    <source>
        <dbReference type="EMBL" id="PZW27158.1"/>
    </source>
</evidence>
<dbReference type="Pfam" id="PF08659">
    <property type="entry name" value="KR"/>
    <property type="match status" value="2"/>
</dbReference>
<sequence length="2969" mass="328146">MTSSVYYTEEYQTALALIGMSGRFPGAQNVTEFWQNISQGHQSLRPLSDEELRAAGVDPALLRDPNFVRVGAIVEQADTFDAAFFGYSPREAEIMDPQHRLFLECCWEALEDAACDVSTYQGLIGVFAGSAVSTYMLRNLLPNKELMNLIGQMQLDVGNDRDSLSSTVAYKLGLRGPALAVQTFCSTSLVATHLACQSLLNYESDIALAGGVSIVFPQETGYLYEEGGILSPDGVCRTFDARGQGSVMGNGVGVVALKRLHDALDDGDHIYAIIRGSAINNDGSTRVSYTAPGVDGEANVISAALSYANLSAESISYMEAHGTATVLGDAVEIAAMQKAFNRQTNKKRFCAIGSVKPNVGHLDRAAGITGLIKTSLALHHRQIPPSLHFERTSPDVDLDNSPFYVNTTLKQWESTDHPRRAGVSSFGLGGTNAHVVLEQAPEVVSSPHSRPWSLLLLSAKTETALDAMCRNLASFLETHPDLNIADVAYTLQVGRSTFNYQQALLCTDSMDALQVLRGRPSDRLLRQHQVHRNRPVAFLIPEKAHYPFASLQVLYREEHAFRVEVERCCRCVQEQSGLALQALFEGHEQQLSASGQAALHFIVEYGLARLLQQGGIQPACIYGSEPVAACLSGVLSLEDALRLVVQRARSLETGASVLSSEQAAKMIQGISLQKPTIPYASHLTTTWITAEQATSPRYWQTLLCLEEHTPREWKQLLSDSECLFLEVGPGQMLEALRPGGELNEELRFSILPADPEQSSQRHLLITLGRLWLAGISINWQGFYAQEQRCRLSLPTYPFERKRYWLAAPGAPADSPENLRKPEISDWFSLPTWEPAPLAAQQAKKATYLLFLDENKVSETLARTLEQAHHTVIQVYAGNSFEQLQPHRFQINPRQPEDYIHLFRTLTELQCMPDSILHAWSLTEKQRDGSSPEQEHFQTVQHRGFYSLLFLVQALNSLFYEKELHLLVLSNALHLVREKDHIEPEKATLLGACIVIGQEYPHIICRCIDLDLADKQINAFLATECQTRPTERVVAYRNGQRYTRTYRAKQLSAPTGNSLFRTRGTYLITGGLGRIGLLLAEHLARTVQARLILVGRTELPAHDTWADWLKTHDAQDTLSQKIRRLQEIEAYSSTVQYYAADVADEQQMQRVVQQATALYGPLHGIFHTAGITPDTAFSEIQTTGIPQAEEVFRSKVQGLYVLERVLKDQPLDFCLLFSSIAAILGGLGFVTYAAANNFVNAFTEQHNQHAATRWISVNWDTWRVEEREQHAIGSTVAAYAMTPTEAIQALEYTLTCQDSVLINSTGDIHTRIRQWVEMDSFHRREASAPEAVAVATSAGDYERQLVAIWQQILGLDEIGLDDNFFELGGNSLIALQLIARIKKTFRVQISVVTLFEAPTINTMLKYLQASAEPRGENKQDILKSRRQQARATTKQQDIAIIGMAGRFPGASTVTQFWHNLCHGIESITFFSEEELLEAGIDPEQLKHPAYVKARPILEDIELFDAAFFGYSPREAELLDPQHRLFLECAWQALENAGYDPQRYKGLIGMFGGSNVSTYLYCALANIPHIIEEVGGYQIAMNTDKDSLTTSVSYKLNLKGPSVSVQTFCSTSLVAAHMACQSLAQGECDIALAGGVSIRVPSKEGYIYEAGGMESPDGHCRTFDAKAKGSMFGDGAGIVVLKRLEEALADGDTIYAVIKGSAMNNDGSLKVSYTAPSVIGQSEVIMAALERAGVSADSISYVEAHGTATELGDPIEVAALTKAFQSHTRRTNYCAIGSVKTNVGHLDRAAGVSGLIKTALALQHRVIPPSLHFESPNPQIDFVHSPFYVNTTLCGWQTDKLPRRAGLNSLGMGGTNVHMVLEEPPSLPERPASTEPQLLLLSARSAQALEHVNDNLLAYLQEQGDTLDLADVAYTLQVGRKIFEHRRMFVFTDRSELVTALEQKQANKVFSHAEKRTERPVVFLFPGVGEQYRGLARDLYEHEPVFREVVEQCARILEPILATDIRAFFVNPEGHSTASRPALAGRAPVRTPDPLAKTEVAQPFTFVVEYALARLLMHLGITPAAMLGYSVGEYVAACLAEVLSLQDTLTLVARRAQWIAQQPEGAMLTVMLSAEEVQPYLEAGLDLAVVNGPHVCVLSGTIPAIERLEKVLQREGIAGRRIDATHAFHSRQLWQVQETLTALASTMQHKPAKIPYLSNVTGTWITAEQTADPTYWARHMCGTVQFAAGLEQLLQEPDWALLEVGAGQTLGSFLKQHPACSPAQRTLILSTLPSRHEQQSAQIAFLSALGKLWLTGVSIDWEQLSTRPRRRVPLPTYPFERKRYWCLPPKATLSGRNAPIQDKDPLRKQPDITDWFYLPTWKQALPGIAGKQSTDTAARWLLFLDSCGIGKYLSDQLQAAHQEVITVSPGSTFDRENPNAFRLVPENPEHYKALFRALGQQNKLPRHIVYLWSVSPDSRGEATASSSDFYRVLSLVQAVGDQGLESGNFFMVSNGIHSVTGNERLFPEKSLIMGFCRVLPQEYPQYACCNIDIDLTERAPERLAHMLMNELQTGITEGVVALRGSRRWVQSFEPVQLPSCGANEAGLRQKGVYLITGGLGGIALGIATYLARTVQARLILVGRSELPPRREWEQILSKEDPNSRLCDRIRQILHLEELGAEVLIQRADVTDEVAMQEVISKTLARFGTLHGVLHTAGLPGVGLMQLKKPEVAASVLAPKVQGTLVLERVLHAIPLDFLVLFSSMNSTTGGGPGQVDYCAANTFLDVYAQARMAEGKRVIAIDWGEWQWNAWAAGLDGYDPAVQEFFIENRRRIGISFEEGAEALTRVLAQRFPHIVVSTQQFHALIEASKDFTSATVLQQARGNQARYERPTLGVEYLAPASELEAGIADIWSELLGIESIGVNDNFFELGGHSLLATQLISRLRRHYQIELPLATIFEAPTIADQAVVIELAMIDEIESLDAQNLESTIS</sequence>
<dbReference type="PANTHER" id="PTHR43775:SF51">
    <property type="entry name" value="INACTIVE PHENOLPHTHIOCEROL SYNTHESIS POLYKETIDE SYNTHASE TYPE I PKS1-RELATED"/>
    <property type="match status" value="1"/>
</dbReference>
<evidence type="ECO:0000256" key="3">
    <source>
        <dbReference type="ARBA" id="ARBA00022450"/>
    </source>
</evidence>
<keyword evidence="8" id="KW-0560">Oxidoreductase</keyword>
<dbReference type="Pfam" id="PF00698">
    <property type="entry name" value="Acyl_transf_1"/>
    <property type="match status" value="1"/>
</dbReference>